<keyword evidence="2 6" id="KW-0812">Transmembrane</keyword>
<sequence>MHDTRHHHRSAGSTWARLVVVLLARAYRSVLLTLSAAAILPLLLTSMAGYVIDSGSMRPTISEGDVVVARPFAAGERVDVGRVYVFEDPAVPGRLLVHRIVERRDDGDFTTAGDANDLTDVTPLDAADIRGRGVLLVPYAGLPVHWMHTGQWWRLALWLLLTVGAFLVAARRLEDEPPSWLQRLRRRVRRRRAVPPPPRRPAVPVAASLAVVLFGGVLSTGTANAAFTSRTTSHANTWAAGAGLQRYVAAVQADQPYGFWLLDEPSGSTYAVDRSGNDRTGQYYGALALGRPGALANNPGTAVGTSGGRAVLGRNPVSAPAAYSIELWFRAVPGASGYLAGFENDRDDDPVGSFADRSVSMDGTGRLVFGRWAGRTQTITSPRAYSDGAWHHLVVTNTSARYTVMYVDGVAVAAGNTSQDSAYAGFWRIGQGSTGTSAGNTSAFTGDLDNVSIFHTVLPSARVTAHWNAR</sequence>
<dbReference type="CDD" id="cd06530">
    <property type="entry name" value="S26_SPase_I"/>
    <property type="match status" value="1"/>
</dbReference>
<comment type="subcellular location">
    <subcellularLocation>
        <location evidence="1">Membrane</location>
    </subcellularLocation>
</comment>
<dbReference type="Pfam" id="PF13385">
    <property type="entry name" value="Laminin_G_3"/>
    <property type="match status" value="1"/>
</dbReference>
<dbReference type="InterPro" id="IPR019533">
    <property type="entry name" value="Peptidase_S26"/>
</dbReference>
<dbReference type="InterPro" id="IPR036286">
    <property type="entry name" value="LexA/Signal_pep-like_sf"/>
</dbReference>
<evidence type="ECO:0000256" key="6">
    <source>
        <dbReference type="SAM" id="Phobius"/>
    </source>
</evidence>
<organism evidence="7">
    <name type="scientific">uncultured Nocardioides sp</name>
    <dbReference type="NCBI Taxonomy" id="198441"/>
    <lineage>
        <taxon>Bacteria</taxon>
        <taxon>Bacillati</taxon>
        <taxon>Actinomycetota</taxon>
        <taxon>Actinomycetes</taxon>
        <taxon>Propionibacteriales</taxon>
        <taxon>Nocardioidaceae</taxon>
        <taxon>Nocardioides</taxon>
        <taxon>environmental samples</taxon>
    </lineage>
</organism>
<dbReference type="Gene3D" id="2.10.109.10">
    <property type="entry name" value="Umud Fragment, subunit A"/>
    <property type="match status" value="1"/>
</dbReference>
<dbReference type="EMBL" id="CADCUM010000086">
    <property type="protein sequence ID" value="CAA9387278.1"/>
    <property type="molecule type" value="Genomic_DNA"/>
</dbReference>
<evidence type="ECO:0000256" key="3">
    <source>
        <dbReference type="ARBA" id="ARBA00022989"/>
    </source>
</evidence>
<dbReference type="InterPro" id="IPR013320">
    <property type="entry name" value="ConA-like_dom_sf"/>
</dbReference>
<dbReference type="AlphaFoldDB" id="A0A6J4NIW2"/>
<dbReference type="Gene3D" id="2.60.120.200">
    <property type="match status" value="1"/>
</dbReference>
<dbReference type="NCBIfam" id="TIGR02228">
    <property type="entry name" value="sigpep_I_arch"/>
    <property type="match status" value="1"/>
</dbReference>
<protein>
    <recommendedName>
        <fullName evidence="5">Signal peptidase I</fullName>
        <ecNumber evidence="5">3.4.21.89</ecNumber>
    </recommendedName>
</protein>
<dbReference type="SUPFAM" id="SSF49899">
    <property type="entry name" value="Concanavalin A-like lectins/glucanases"/>
    <property type="match status" value="1"/>
</dbReference>
<dbReference type="SUPFAM" id="SSF51306">
    <property type="entry name" value="LexA/Signal peptidase"/>
    <property type="match status" value="1"/>
</dbReference>
<dbReference type="EC" id="3.4.21.89" evidence="5"/>
<keyword evidence="4 6" id="KW-0472">Membrane</keyword>
<evidence type="ECO:0000313" key="7">
    <source>
        <dbReference type="EMBL" id="CAA9387278.1"/>
    </source>
</evidence>
<dbReference type="GO" id="GO:0009003">
    <property type="term" value="F:signal peptidase activity"/>
    <property type="evidence" value="ECO:0007669"/>
    <property type="project" value="UniProtKB-EC"/>
</dbReference>
<gene>
    <name evidence="7" type="ORF">AVDCRST_MAG32-2077</name>
</gene>
<dbReference type="InterPro" id="IPR001733">
    <property type="entry name" value="Peptidase_S26B"/>
</dbReference>
<evidence type="ECO:0000256" key="2">
    <source>
        <dbReference type="ARBA" id="ARBA00022692"/>
    </source>
</evidence>
<feature type="transmembrane region" description="Helical" evidence="6">
    <location>
        <begin position="30"/>
        <end position="52"/>
    </location>
</feature>
<dbReference type="GO" id="GO:0004252">
    <property type="term" value="F:serine-type endopeptidase activity"/>
    <property type="evidence" value="ECO:0007669"/>
    <property type="project" value="UniProtKB-UniRule"/>
</dbReference>
<dbReference type="GO" id="GO:0006465">
    <property type="term" value="P:signal peptide processing"/>
    <property type="evidence" value="ECO:0007669"/>
    <property type="project" value="UniProtKB-UniRule"/>
</dbReference>
<evidence type="ECO:0000256" key="4">
    <source>
        <dbReference type="ARBA" id="ARBA00023136"/>
    </source>
</evidence>
<name>A0A6J4NIW2_9ACTN</name>
<accession>A0A6J4NIW2</accession>
<proteinExistence type="predicted"/>
<dbReference type="GO" id="GO:0016020">
    <property type="term" value="C:membrane"/>
    <property type="evidence" value="ECO:0007669"/>
    <property type="project" value="UniProtKB-SubCell"/>
</dbReference>
<keyword evidence="3 6" id="KW-1133">Transmembrane helix</keyword>
<reference evidence="7" key="1">
    <citation type="submission" date="2020-02" db="EMBL/GenBank/DDBJ databases">
        <authorList>
            <person name="Meier V. D."/>
        </authorList>
    </citation>
    <scope>NUCLEOTIDE SEQUENCE</scope>
    <source>
        <strain evidence="7">AVDCRST_MAG32</strain>
    </source>
</reference>
<evidence type="ECO:0000256" key="5">
    <source>
        <dbReference type="NCBIfam" id="TIGR02228"/>
    </source>
</evidence>
<evidence type="ECO:0000256" key="1">
    <source>
        <dbReference type="ARBA" id="ARBA00004370"/>
    </source>
</evidence>